<evidence type="ECO:0000313" key="2">
    <source>
        <dbReference type="Proteomes" id="UP001055072"/>
    </source>
</evidence>
<dbReference type="EMBL" id="MU274901">
    <property type="protein sequence ID" value="KAI0094062.1"/>
    <property type="molecule type" value="Genomic_DNA"/>
</dbReference>
<comment type="caution">
    <text evidence="1">The sequence shown here is derived from an EMBL/GenBank/DDBJ whole genome shotgun (WGS) entry which is preliminary data.</text>
</comment>
<gene>
    <name evidence="1" type="ORF">BDY19DRAFT_881326</name>
</gene>
<name>A0ACB8UI65_9APHY</name>
<reference evidence="1" key="1">
    <citation type="journal article" date="2021" name="Environ. Microbiol.">
        <title>Gene family expansions and transcriptome signatures uncover fungal adaptations to wood decay.</title>
        <authorList>
            <person name="Hage H."/>
            <person name="Miyauchi S."/>
            <person name="Viragh M."/>
            <person name="Drula E."/>
            <person name="Min B."/>
            <person name="Chaduli D."/>
            <person name="Navarro D."/>
            <person name="Favel A."/>
            <person name="Norest M."/>
            <person name="Lesage-Meessen L."/>
            <person name="Balint B."/>
            <person name="Merenyi Z."/>
            <person name="de Eugenio L."/>
            <person name="Morin E."/>
            <person name="Martinez A.T."/>
            <person name="Baldrian P."/>
            <person name="Stursova M."/>
            <person name="Martinez M.J."/>
            <person name="Novotny C."/>
            <person name="Magnuson J.K."/>
            <person name="Spatafora J.W."/>
            <person name="Maurice S."/>
            <person name="Pangilinan J."/>
            <person name="Andreopoulos W."/>
            <person name="LaButti K."/>
            <person name="Hundley H."/>
            <person name="Na H."/>
            <person name="Kuo A."/>
            <person name="Barry K."/>
            <person name="Lipzen A."/>
            <person name="Henrissat B."/>
            <person name="Riley R."/>
            <person name="Ahrendt S."/>
            <person name="Nagy L.G."/>
            <person name="Grigoriev I.V."/>
            <person name="Martin F."/>
            <person name="Rosso M.N."/>
        </authorList>
    </citation>
    <scope>NUCLEOTIDE SEQUENCE</scope>
    <source>
        <strain evidence="1">CBS 384.51</strain>
    </source>
</reference>
<protein>
    <submittedName>
        <fullName evidence="1">Miller-Dieker lissencephaly protein</fullName>
    </submittedName>
</protein>
<proteinExistence type="predicted"/>
<keyword evidence="2" id="KW-1185">Reference proteome</keyword>
<sequence>MSAAAITLTERQKDDLYVLSIMPLWVFTSPFLWVYSNKSILEYLQANGHHNAVSALREDLGLPDNTPDPTSPPRQLLERKWISVVRMQKKMNEMERTIATLQEEVNSAPTRRAGSDTDWVPVAPAAYTLTGHREAVTKVAFHPTFSVIASASEDFTVKIWDWETGEFERTLKGHTRNVNDLDFDSKGNLLATASSDLFVKIWDTQNEWRNSKTFPGHEHTVSCVRFMPGDQQIMSASRDKTIRIFDVASTHLIRTIVGHTAWVRCAVPSDDGRFIASCSGDHTARLIDPSSGETKMEFRGHDNAVEVVVFAPVYAYPAIRELAGLTNVDKHTRPGAYIATGGRDKLIKLWDTQNGQLIRTFAGHDNWVRALVFHPNGKFLLSASDDNSIRIWELKTARCFRTVDKPHGHFVTCLAWGRQRRGDTNPEKDTKTNGTSTAPDAQKVVYVVATGSVDQSIKIWMPNSRSR</sequence>
<evidence type="ECO:0000313" key="1">
    <source>
        <dbReference type="EMBL" id="KAI0094062.1"/>
    </source>
</evidence>
<accession>A0ACB8UI65</accession>
<dbReference type="Proteomes" id="UP001055072">
    <property type="component" value="Unassembled WGS sequence"/>
</dbReference>
<organism evidence="1 2">
    <name type="scientific">Irpex rosettiformis</name>
    <dbReference type="NCBI Taxonomy" id="378272"/>
    <lineage>
        <taxon>Eukaryota</taxon>
        <taxon>Fungi</taxon>
        <taxon>Dikarya</taxon>
        <taxon>Basidiomycota</taxon>
        <taxon>Agaricomycotina</taxon>
        <taxon>Agaricomycetes</taxon>
        <taxon>Polyporales</taxon>
        <taxon>Irpicaceae</taxon>
        <taxon>Irpex</taxon>
    </lineage>
</organism>